<organism evidence="1 2">
    <name type="scientific">Aspergillus melleus</name>
    <dbReference type="NCBI Taxonomy" id="138277"/>
    <lineage>
        <taxon>Eukaryota</taxon>
        <taxon>Fungi</taxon>
        <taxon>Dikarya</taxon>
        <taxon>Ascomycota</taxon>
        <taxon>Pezizomycotina</taxon>
        <taxon>Eurotiomycetes</taxon>
        <taxon>Eurotiomycetidae</taxon>
        <taxon>Eurotiales</taxon>
        <taxon>Aspergillaceae</taxon>
        <taxon>Aspergillus</taxon>
        <taxon>Aspergillus subgen. Circumdati</taxon>
    </lineage>
</organism>
<keyword evidence="2" id="KW-1185">Reference proteome</keyword>
<dbReference type="Proteomes" id="UP001177260">
    <property type="component" value="Unassembled WGS sequence"/>
</dbReference>
<name>A0ACC3BCM9_9EURO</name>
<dbReference type="EMBL" id="JAOPJF010000007">
    <property type="protein sequence ID" value="KAK1148439.1"/>
    <property type="molecule type" value="Genomic_DNA"/>
</dbReference>
<protein>
    <submittedName>
        <fullName evidence="1">Uncharacterized protein</fullName>
    </submittedName>
</protein>
<sequence length="1186" mass="129676">MRSLHFLLGFISPSFAVPSLFPRQSGLDTWLEQEEGISRTAVLNNIGADGAWVPGARSGVVIASPSRSDPDYFYTWTRDSGLVLKTLIDLFRDGDKTLLPTIEQFVTSQARIQGVSNPSGNLASGAGLGEAKFNADESAFTGGWGRPQRDGPALRATALVGFGEWLVDNGYTAVAKDIIWPVVRNDLSYVAQYWNQTGFDLWEEVQGSSFFTIAVSHRALVEGSAFAKSVGASCSYCDSQAPQIRCYLQSFWSGSGKYILANFGGGRTGKDANTLLGSIHTFDPAAACDDVTFQPCSPRALANHKAVVDSFRSIYAINAGRKANEAVAVGRYAEDVYYGGNPWFLTTLAAAEQLYDALYQWDKLGQLSITDVSLPFFQALDSSASVGSYASSSAKYTSLVNAVKTYADGFVSVVQTYAASNGSMAEQITRADGKQTSARDLTWSYAALLTANRRRNAVVPPSWGETAATSLPTKCTATSATGTYSSVAVTSWPAIGDTPGTSVPCASPTAVAVTFEVTATTVYGQDIKVVGSIAELGSWSPSSAIALSADRYTSSNPLWYGTVNVPVDKTFEYKYIRVQNGAVTWESDPNRSLSVAGGCGIQANSCLISSMKFTALAALSGLAVSQASQQTLGKGKPPNFLFVLTDDQDLQLNSPAYTPNILHRIKEKGVDFTNHFVTTALCCPSRVSLWTGRQAHNTNVTDVSPPWGGYPKFVSQGFNDEWFPVWLQQAGYNTFYTGKLFNAHSVTSYNDPFVKGFNGSDFLLDPFTYSYYNSTYQRNHEPPRSYEGQYTTDVITEKALGFLDDALEGDRPFFLTVSPIAPHSNIDKLGASSPTIMGEPVPAPRHAHLFADAKVPRTPSFNPVNYTGPSWLSNLPLKNQTVIDYEDHYYRQRLRSLQGVDELVDQLLNRLEESGEIDNTYIIYSSDNGFHIGQHRLPPGKTTGFEEDIRVPFYIRGPGIPEGKTEDSVSTHIDLVPTFFELAGIPLRKDFDGTPMPLKKTGSKSVAHEHVTVEYWGRAVIEGEYAAIEVYKKTGPGGSTNTPNNTYKSARIIGEDYNLYYSVWCTNEHELYDLSTDPYQMHNIYTAKNGTNLLSRPLPALINRLDALLLVLKSCQGATCIKPWEVLHPDGKVQSLRQALDSRYDAFYRKQPKVSYETCLDGYLVANEGAQVGLEFRDGLSWDAWA</sequence>
<accession>A0ACC3BCM9</accession>
<evidence type="ECO:0000313" key="1">
    <source>
        <dbReference type="EMBL" id="KAK1148439.1"/>
    </source>
</evidence>
<reference evidence="1 2" key="1">
    <citation type="journal article" date="2023" name="ACS Omega">
        <title>Identification of the Neoaspergillic Acid Biosynthesis Gene Cluster by Establishing an In Vitro CRISPR-Ribonucleoprotein Genetic System in Aspergillus melleus.</title>
        <authorList>
            <person name="Yuan B."/>
            <person name="Grau M.F."/>
            <person name="Murata R.M."/>
            <person name="Torok T."/>
            <person name="Venkateswaran K."/>
            <person name="Stajich J.E."/>
            <person name="Wang C.C.C."/>
        </authorList>
    </citation>
    <scope>NUCLEOTIDE SEQUENCE [LARGE SCALE GENOMIC DNA]</scope>
    <source>
        <strain evidence="1 2">IMV 1140</strain>
    </source>
</reference>
<evidence type="ECO:0000313" key="2">
    <source>
        <dbReference type="Proteomes" id="UP001177260"/>
    </source>
</evidence>
<comment type="caution">
    <text evidence="1">The sequence shown here is derived from an EMBL/GenBank/DDBJ whole genome shotgun (WGS) entry which is preliminary data.</text>
</comment>
<proteinExistence type="predicted"/>
<gene>
    <name evidence="1" type="ORF">N8T08_009442</name>
</gene>